<keyword evidence="2" id="KW-1185">Reference proteome</keyword>
<dbReference type="HOGENOM" id="CLU_908783_0_0_3"/>
<dbReference type="EMBL" id="CP003598">
    <property type="protein sequence ID" value="AFY91175.1"/>
    <property type="molecule type" value="Genomic_DNA"/>
</dbReference>
<evidence type="ECO:0000313" key="1">
    <source>
        <dbReference type="EMBL" id="AFY91175.1"/>
    </source>
</evidence>
<accession>K9U8L2</accession>
<gene>
    <name evidence="1" type="ORF">Chro_5836</name>
</gene>
<proteinExistence type="predicted"/>
<reference evidence="1 2" key="1">
    <citation type="submission" date="2012-06" db="EMBL/GenBank/DDBJ databases">
        <title>Finished plasmid 1 of genome of Chroococcidiopsis thermalis PCC 7203.</title>
        <authorList>
            <consortium name="US DOE Joint Genome Institute"/>
            <person name="Gugger M."/>
            <person name="Coursin T."/>
            <person name="Rippka R."/>
            <person name="Tandeau De Marsac N."/>
            <person name="Huntemann M."/>
            <person name="Wei C.-L."/>
            <person name="Han J."/>
            <person name="Detter J.C."/>
            <person name="Han C."/>
            <person name="Tapia R."/>
            <person name="Davenport K."/>
            <person name="Daligault H."/>
            <person name="Erkkila T."/>
            <person name="Gu W."/>
            <person name="Munk A.C.C."/>
            <person name="Teshima H."/>
            <person name="Xu Y."/>
            <person name="Chain P."/>
            <person name="Chen A."/>
            <person name="Krypides N."/>
            <person name="Mavromatis K."/>
            <person name="Markowitz V."/>
            <person name="Szeto E."/>
            <person name="Ivanova N."/>
            <person name="Mikhailova N."/>
            <person name="Ovchinnikova G."/>
            <person name="Pagani I."/>
            <person name="Pati A."/>
            <person name="Goodwin L."/>
            <person name="Peters L."/>
            <person name="Pitluck S."/>
            <person name="Woyke T."/>
            <person name="Kerfeld C."/>
        </authorList>
    </citation>
    <scope>NUCLEOTIDE SEQUENCE [LARGE SCALE GENOMIC DNA]</scope>
    <source>
        <strain evidence="1 2">PCC 7203</strain>
        <plasmid evidence="1 2">pCHRO.01</plasmid>
    </source>
</reference>
<dbReference type="AlphaFoldDB" id="K9U8L2"/>
<dbReference type="RefSeq" id="WP_015163112.1">
    <property type="nucleotide sequence ID" value="NC_019699.1"/>
</dbReference>
<protein>
    <submittedName>
        <fullName evidence="1">Uncharacterized protein</fullName>
    </submittedName>
</protein>
<organism evidence="1 2">
    <name type="scientific">Chroococcidiopsis thermalis (strain PCC 7203)</name>
    <dbReference type="NCBI Taxonomy" id="251229"/>
    <lineage>
        <taxon>Bacteria</taxon>
        <taxon>Bacillati</taxon>
        <taxon>Cyanobacteriota</taxon>
        <taxon>Cyanophyceae</taxon>
        <taxon>Chroococcidiopsidales</taxon>
        <taxon>Chroococcidiopsidaceae</taxon>
        <taxon>Chroococcidiopsis</taxon>
    </lineage>
</organism>
<geneLocation type="plasmid" evidence="1 2">
    <name>pCHRO.01</name>
</geneLocation>
<evidence type="ECO:0000313" key="2">
    <source>
        <dbReference type="Proteomes" id="UP000010384"/>
    </source>
</evidence>
<keyword evidence="1" id="KW-0614">Plasmid</keyword>
<dbReference type="KEGG" id="cthe:Chro_5836"/>
<dbReference type="OrthoDB" id="7942934at2"/>
<dbReference type="Proteomes" id="UP000010384">
    <property type="component" value="Plasmid pCHRO.01"/>
</dbReference>
<sequence>MMNEKLIKRILSQAQVPDLLEVLTQRLSQSDLQSLLLEVYRVRSQCLMPQHLLQQYERNRLVQPAATSPKQLLEFDRIAYSVLPPSFEVLELSPVCPLGTNSIVAPLDQNQTVTTIRNSEVCSDSTNVLALECARRRRAREHRKEADTKLCASHRLLRPQAPDRPGTFPHFRIFSLVTAGRDRGSYCFEIAALTEHLEFYLRLLQFARQSGFGLKAIRIQLTVFDDIRHEVLKAEVLDKLSQKYAAVEWSYTPVQQQEHGYYTGVRFGIYAQDGARTEYFLVDGGFTDWTQQLLSDRKERLLISGLGSERFVACFGRSP</sequence>
<dbReference type="InParanoid" id="K9U8L2"/>
<name>K9U8L2_CHRTP</name>